<dbReference type="Proteomes" id="UP000799777">
    <property type="component" value="Unassembled WGS sequence"/>
</dbReference>
<dbReference type="Pfam" id="PF02129">
    <property type="entry name" value="Peptidase_S15"/>
    <property type="match status" value="1"/>
</dbReference>
<comment type="caution">
    <text evidence="3">The sequence shown here is derived from an EMBL/GenBank/DDBJ whole genome shotgun (WGS) entry which is preliminary data.</text>
</comment>
<dbReference type="SUPFAM" id="SSF49785">
    <property type="entry name" value="Galactose-binding domain-like"/>
    <property type="match status" value="1"/>
</dbReference>
<dbReference type="InterPro" id="IPR000383">
    <property type="entry name" value="Xaa-Pro-like_dom"/>
</dbReference>
<evidence type="ECO:0000259" key="2">
    <source>
        <dbReference type="SMART" id="SM00939"/>
    </source>
</evidence>
<accession>A0A9P4LLM3</accession>
<protein>
    <recommendedName>
        <fullName evidence="2">Xaa-Pro dipeptidyl-peptidase C-terminal domain-containing protein</fullName>
    </recommendedName>
</protein>
<dbReference type="Pfam" id="PF08530">
    <property type="entry name" value="PepX_C"/>
    <property type="match status" value="1"/>
</dbReference>
<dbReference type="EMBL" id="ML978195">
    <property type="protein sequence ID" value="KAF2029958.1"/>
    <property type="molecule type" value="Genomic_DNA"/>
</dbReference>
<dbReference type="Gene3D" id="2.60.120.260">
    <property type="entry name" value="Galactose-binding domain-like"/>
    <property type="match status" value="1"/>
</dbReference>
<keyword evidence="1" id="KW-0378">Hydrolase</keyword>
<dbReference type="InterPro" id="IPR013736">
    <property type="entry name" value="Xaa-Pro_dipept_C"/>
</dbReference>
<proteinExistence type="predicted"/>
<sequence length="472" mass="52485">MLGLIPRAFAARGYQVLFVSSRGTFGSGGDFDPFRDELEDGRGVVNWMREQSWYTGTFATIGGSYLSFTQWALLVDPPKDMLAAVTTVSLHDASRAPWETGALNLDIVRWAEQIGKQEESSFSWKAWTRPKFEPVVRSLPLAQNVRKYLGQDCKFVDNIITKSDLRDPYYTPMQLDQALERANIPILIITGWHDIFLEQSIAQYMRLKERGCNVALTSGAWSHIKCAFSAKASRECFDWIEEHVGGIAEAKRKSPVDYFVTGSKGWKSVAAYPPPTTSATFYLAPDGHLGPEPASSAPASASFMFDPADPTPTIGGNALLSFGTVNDSALAKRKDVLVFETSPLVNDLEFCGRPSIELAHSTSHPFADIFVRVSEVKPNGKSTNVTEVYKRLDPKRKFDEVVKLRLNNIAHCFLRGRGIRVLIAGGNFPQYARNLGMRDETNSSSEMRTVEHTVHFGGDRVSRIMFPVVVAR</sequence>
<dbReference type="AlphaFoldDB" id="A0A9P4LLM3"/>
<dbReference type="InterPro" id="IPR008979">
    <property type="entry name" value="Galactose-bd-like_sf"/>
</dbReference>
<dbReference type="SUPFAM" id="SSF53474">
    <property type="entry name" value="alpha/beta-Hydrolases"/>
    <property type="match status" value="1"/>
</dbReference>
<keyword evidence="4" id="KW-1185">Reference proteome</keyword>
<gene>
    <name evidence="3" type="ORF">EK21DRAFT_66595</name>
</gene>
<evidence type="ECO:0000256" key="1">
    <source>
        <dbReference type="ARBA" id="ARBA00022801"/>
    </source>
</evidence>
<dbReference type="OrthoDB" id="416441at2759"/>
<reference evidence="3" key="1">
    <citation type="journal article" date="2020" name="Stud. Mycol.">
        <title>101 Dothideomycetes genomes: a test case for predicting lifestyles and emergence of pathogens.</title>
        <authorList>
            <person name="Haridas S."/>
            <person name="Albert R."/>
            <person name="Binder M."/>
            <person name="Bloem J."/>
            <person name="Labutti K."/>
            <person name="Salamov A."/>
            <person name="Andreopoulos B."/>
            <person name="Baker S."/>
            <person name="Barry K."/>
            <person name="Bills G."/>
            <person name="Bluhm B."/>
            <person name="Cannon C."/>
            <person name="Castanera R."/>
            <person name="Culley D."/>
            <person name="Daum C."/>
            <person name="Ezra D."/>
            <person name="Gonzalez J."/>
            <person name="Henrissat B."/>
            <person name="Kuo A."/>
            <person name="Liang C."/>
            <person name="Lipzen A."/>
            <person name="Lutzoni F."/>
            <person name="Magnuson J."/>
            <person name="Mondo S."/>
            <person name="Nolan M."/>
            <person name="Ohm R."/>
            <person name="Pangilinan J."/>
            <person name="Park H.-J."/>
            <person name="Ramirez L."/>
            <person name="Alfaro M."/>
            <person name="Sun H."/>
            <person name="Tritt A."/>
            <person name="Yoshinaga Y."/>
            <person name="Zwiers L.-H."/>
            <person name="Turgeon B."/>
            <person name="Goodwin S."/>
            <person name="Spatafora J."/>
            <person name="Crous P."/>
            <person name="Grigoriev I."/>
        </authorList>
    </citation>
    <scope>NUCLEOTIDE SEQUENCE</scope>
    <source>
        <strain evidence="3">CBS 110217</strain>
    </source>
</reference>
<evidence type="ECO:0000313" key="4">
    <source>
        <dbReference type="Proteomes" id="UP000799777"/>
    </source>
</evidence>
<dbReference type="InterPro" id="IPR005674">
    <property type="entry name" value="CocE/Ser_esterase"/>
</dbReference>
<dbReference type="InterPro" id="IPR029058">
    <property type="entry name" value="AB_hydrolase_fold"/>
</dbReference>
<organism evidence="3 4">
    <name type="scientific">Setomelanomma holmii</name>
    <dbReference type="NCBI Taxonomy" id="210430"/>
    <lineage>
        <taxon>Eukaryota</taxon>
        <taxon>Fungi</taxon>
        <taxon>Dikarya</taxon>
        <taxon>Ascomycota</taxon>
        <taxon>Pezizomycotina</taxon>
        <taxon>Dothideomycetes</taxon>
        <taxon>Pleosporomycetidae</taxon>
        <taxon>Pleosporales</taxon>
        <taxon>Pleosporineae</taxon>
        <taxon>Phaeosphaeriaceae</taxon>
        <taxon>Setomelanomma</taxon>
    </lineage>
</organism>
<feature type="domain" description="Xaa-Pro dipeptidyl-peptidase C-terminal" evidence="2">
    <location>
        <begin position="237"/>
        <end position="465"/>
    </location>
</feature>
<dbReference type="Gene3D" id="3.40.50.1820">
    <property type="entry name" value="alpha/beta hydrolase"/>
    <property type="match status" value="1"/>
</dbReference>
<dbReference type="Gene3D" id="1.10.3020.10">
    <property type="entry name" value="alpha-amino acid ester hydrolase ( Helical cap domain)"/>
    <property type="match status" value="1"/>
</dbReference>
<dbReference type="SMART" id="SM00939">
    <property type="entry name" value="PepX_C"/>
    <property type="match status" value="1"/>
</dbReference>
<dbReference type="GO" id="GO:0008239">
    <property type="term" value="F:dipeptidyl-peptidase activity"/>
    <property type="evidence" value="ECO:0007669"/>
    <property type="project" value="InterPro"/>
</dbReference>
<dbReference type="NCBIfam" id="TIGR00976">
    <property type="entry name" value="CocE_NonD"/>
    <property type="match status" value="1"/>
</dbReference>
<evidence type="ECO:0000313" key="3">
    <source>
        <dbReference type="EMBL" id="KAF2029958.1"/>
    </source>
</evidence>
<name>A0A9P4LLM3_9PLEO</name>